<feature type="domain" description="Methylated-DNA-[protein]-cysteine S-methyltransferase DNA binding" evidence="2">
    <location>
        <begin position="18"/>
        <end position="71"/>
    </location>
</feature>
<evidence type="ECO:0000313" key="4">
    <source>
        <dbReference type="Proteomes" id="UP001247307"/>
    </source>
</evidence>
<dbReference type="InterPro" id="IPR014048">
    <property type="entry name" value="MethylDNA_cys_MeTrfase_DNA-bd"/>
</dbReference>
<dbReference type="AlphaFoldDB" id="A0AAE3YEX7"/>
<dbReference type="PANTHER" id="PTHR42942:SF1">
    <property type="entry name" value="ALKYLTRANSFERASE-LIKE PROTEIN 1"/>
    <property type="match status" value="1"/>
</dbReference>
<dbReference type="InterPro" id="IPR036217">
    <property type="entry name" value="MethylDNA_cys_MeTrfase_DNAb"/>
</dbReference>
<dbReference type="InterPro" id="IPR036388">
    <property type="entry name" value="WH-like_DNA-bd_sf"/>
</dbReference>
<dbReference type="Proteomes" id="UP001247307">
    <property type="component" value="Unassembled WGS sequence"/>
</dbReference>
<dbReference type="RefSeq" id="WP_309849263.1">
    <property type="nucleotide sequence ID" value="NZ_BAAAIU010000024.1"/>
</dbReference>
<dbReference type="InterPro" id="IPR052520">
    <property type="entry name" value="ATL_DNA_repair"/>
</dbReference>
<evidence type="ECO:0000256" key="1">
    <source>
        <dbReference type="ARBA" id="ARBA00022763"/>
    </source>
</evidence>
<keyword evidence="1" id="KW-0227">DNA damage</keyword>
<dbReference type="Gene3D" id="1.10.10.10">
    <property type="entry name" value="Winged helix-like DNA-binding domain superfamily/Winged helix DNA-binding domain"/>
    <property type="match status" value="1"/>
</dbReference>
<proteinExistence type="predicted"/>
<name>A0AAE3YEX7_9MICC</name>
<dbReference type="Pfam" id="PF01035">
    <property type="entry name" value="DNA_binding_1"/>
    <property type="match status" value="1"/>
</dbReference>
<dbReference type="PANTHER" id="PTHR42942">
    <property type="entry name" value="6-O-METHYLGUANINE DNA METHYLTRANSFERASE"/>
    <property type="match status" value="1"/>
</dbReference>
<comment type="caution">
    <text evidence="3">The sequence shown here is derived from an EMBL/GenBank/DDBJ whole genome shotgun (WGS) entry which is preliminary data.</text>
</comment>
<dbReference type="GO" id="GO:0006281">
    <property type="term" value="P:DNA repair"/>
    <property type="evidence" value="ECO:0007669"/>
    <property type="project" value="InterPro"/>
</dbReference>
<reference evidence="3" key="1">
    <citation type="submission" date="2023-07" db="EMBL/GenBank/DDBJ databases">
        <title>Sequencing the genomes of 1000 actinobacteria strains.</title>
        <authorList>
            <person name="Klenk H.-P."/>
        </authorList>
    </citation>
    <scope>NUCLEOTIDE SEQUENCE</scope>
    <source>
        <strain evidence="3">DSM 13988</strain>
    </source>
</reference>
<dbReference type="SUPFAM" id="SSF46767">
    <property type="entry name" value="Methylated DNA-protein cysteine methyltransferase, C-terminal domain"/>
    <property type="match status" value="1"/>
</dbReference>
<sequence>MTRPSLPPDYVAGLRVLIESIPPGRVIAYSDAAEAIGYGSGRHSAAALAGGLVPGVPWWRVIRADGSIVERLAPEAWRRWAEEGTPLMPDGKRVRMALARWRADDDVLRAVDAAIEAASAQRVHPSCLTGLHDKSSRT</sequence>
<evidence type="ECO:0000313" key="3">
    <source>
        <dbReference type="EMBL" id="MDR6891452.1"/>
    </source>
</evidence>
<keyword evidence="4" id="KW-1185">Reference proteome</keyword>
<organism evidence="3 4">
    <name type="scientific">Falsarthrobacter nasiphocae</name>
    <dbReference type="NCBI Taxonomy" id="189863"/>
    <lineage>
        <taxon>Bacteria</taxon>
        <taxon>Bacillati</taxon>
        <taxon>Actinomycetota</taxon>
        <taxon>Actinomycetes</taxon>
        <taxon>Micrococcales</taxon>
        <taxon>Micrococcaceae</taxon>
        <taxon>Falsarthrobacter</taxon>
    </lineage>
</organism>
<dbReference type="GO" id="GO:0003824">
    <property type="term" value="F:catalytic activity"/>
    <property type="evidence" value="ECO:0007669"/>
    <property type="project" value="InterPro"/>
</dbReference>
<dbReference type="EMBL" id="JAVDUI010000001">
    <property type="protein sequence ID" value="MDR6891452.1"/>
    <property type="molecule type" value="Genomic_DNA"/>
</dbReference>
<gene>
    <name evidence="3" type="ORF">J2S35_000392</name>
</gene>
<accession>A0AAE3YEX7</accession>
<protein>
    <submittedName>
        <fullName evidence="3">Alkylated DNA nucleotide flippase Atl1</fullName>
    </submittedName>
</protein>
<evidence type="ECO:0000259" key="2">
    <source>
        <dbReference type="Pfam" id="PF01035"/>
    </source>
</evidence>